<comment type="catalytic activity">
    <reaction evidence="3">
        <text>[protein]-L-glutamate 5-O-methyl ester + H2O = L-glutamyl-[protein] + methanol + H(+)</text>
        <dbReference type="Rhea" id="RHEA:23236"/>
        <dbReference type="Rhea" id="RHEA-COMP:10208"/>
        <dbReference type="Rhea" id="RHEA-COMP:10311"/>
        <dbReference type="ChEBI" id="CHEBI:15377"/>
        <dbReference type="ChEBI" id="CHEBI:15378"/>
        <dbReference type="ChEBI" id="CHEBI:17790"/>
        <dbReference type="ChEBI" id="CHEBI:29973"/>
        <dbReference type="ChEBI" id="CHEBI:82795"/>
        <dbReference type="EC" id="3.1.1.61"/>
    </reaction>
</comment>
<evidence type="ECO:0000256" key="3">
    <source>
        <dbReference type="ARBA" id="ARBA00048267"/>
    </source>
</evidence>
<dbReference type="RefSeq" id="WP_280998026.1">
    <property type="nucleotide sequence ID" value="NZ_CP069362.1"/>
</dbReference>
<evidence type="ECO:0000256" key="4">
    <source>
        <dbReference type="PROSITE-ProRule" id="PRU00050"/>
    </source>
</evidence>
<sequence length="178" mass="19896">MGASAGGPQALKVLFNFNTQLKYPIILAMHNLENQTDNFKRYIYSISKQNVHIVDKLTVLDKGIYIPQGGKDLIFFSESTIAVDKKSDVVSPSINHLFTSLTPYADINTYVFLLGGLGNDGTDGLIKLENTNANIYIQKDAQFPYMTKSAMSELERYNLKTLKELNGLLLSLNKKVVR</sequence>
<evidence type="ECO:0000259" key="5">
    <source>
        <dbReference type="PROSITE" id="PS50122"/>
    </source>
</evidence>
<dbReference type="InterPro" id="IPR000673">
    <property type="entry name" value="Sig_transdc_resp-reg_Me-estase"/>
</dbReference>
<dbReference type="PANTHER" id="PTHR42872">
    <property type="entry name" value="PROTEIN-GLUTAMATE METHYLESTERASE/PROTEIN-GLUTAMINE GLUTAMINASE"/>
    <property type="match status" value="1"/>
</dbReference>
<evidence type="ECO:0000313" key="6">
    <source>
        <dbReference type="EMBL" id="WGS64396.1"/>
    </source>
</evidence>
<evidence type="ECO:0000256" key="2">
    <source>
        <dbReference type="ARBA" id="ARBA00039140"/>
    </source>
</evidence>
<feature type="domain" description="CheB-type methylesterase" evidence="5">
    <location>
        <begin position="1"/>
        <end position="141"/>
    </location>
</feature>
<evidence type="ECO:0000256" key="1">
    <source>
        <dbReference type="ARBA" id="ARBA00022801"/>
    </source>
</evidence>
<evidence type="ECO:0000313" key="7">
    <source>
        <dbReference type="Proteomes" id="UP001232493"/>
    </source>
</evidence>
<dbReference type="SUPFAM" id="SSF52738">
    <property type="entry name" value="Methylesterase CheB, C-terminal domain"/>
    <property type="match status" value="1"/>
</dbReference>
<proteinExistence type="predicted"/>
<dbReference type="Pfam" id="PF01339">
    <property type="entry name" value="CheB_methylest"/>
    <property type="match status" value="1"/>
</dbReference>
<keyword evidence="1 4" id="KW-0378">Hydrolase</keyword>
<feature type="active site" evidence="4">
    <location>
        <position position="30"/>
    </location>
</feature>
<dbReference type="EMBL" id="CP069362">
    <property type="protein sequence ID" value="WGS64396.1"/>
    <property type="molecule type" value="Genomic_DNA"/>
</dbReference>
<feature type="active site" evidence="4">
    <location>
        <position position="4"/>
    </location>
</feature>
<dbReference type="InterPro" id="IPR035909">
    <property type="entry name" value="CheB_C"/>
</dbReference>
<dbReference type="EC" id="3.1.1.61" evidence="2"/>
<dbReference type="Proteomes" id="UP001232493">
    <property type="component" value="Chromosome"/>
</dbReference>
<accession>A0ABY8PP34</accession>
<reference evidence="6 7" key="1">
    <citation type="submission" date="2021-02" db="EMBL/GenBank/DDBJ databases">
        <title>Characterization of Marinitoga sp. nov. str. BP5-C20A.</title>
        <authorList>
            <person name="Erauso G."/>
            <person name="Postec A."/>
        </authorList>
    </citation>
    <scope>NUCLEOTIDE SEQUENCE [LARGE SCALE GENOMIC DNA]</scope>
    <source>
        <strain evidence="6 7">BP5-C20A</strain>
    </source>
</reference>
<feature type="active site" evidence="4">
    <location>
        <position position="120"/>
    </location>
</feature>
<organism evidence="6 7">
    <name type="scientific">Marinitoga aeolica</name>
    <dbReference type="NCBI Taxonomy" id="2809031"/>
    <lineage>
        <taxon>Bacteria</taxon>
        <taxon>Thermotogati</taxon>
        <taxon>Thermotogota</taxon>
        <taxon>Thermotogae</taxon>
        <taxon>Petrotogales</taxon>
        <taxon>Petrotogaceae</taxon>
        <taxon>Marinitoga</taxon>
    </lineage>
</organism>
<dbReference type="PROSITE" id="PS50122">
    <property type="entry name" value="CHEB"/>
    <property type="match status" value="1"/>
</dbReference>
<keyword evidence="7" id="KW-1185">Reference proteome</keyword>
<protein>
    <recommendedName>
        <fullName evidence="2">protein-glutamate methylesterase</fullName>
        <ecNumber evidence="2">3.1.1.61</ecNumber>
    </recommendedName>
</protein>
<keyword evidence="4" id="KW-0145">Chemotaxis</keyword>
<name>A0ABY8PP34_9BACT</name>
<dbReference type="Gene3D" id="3.40.50.180">
    <property type="entry name" value="Methylesterase CheB, C-terminal domain"/>
    <property type="match status" value="1"/>
</dbReference>
<dbReference type="PANTHER" id="PTHR42872:SF6">
    <property type="entry name" value="PROTEIN-GLUTAMATE METHYLESTERASE_PROTEIN-GLUTAMINE GLUTAMINASE"/>
    <property type="match status" value="1"/>
</dbReference>
<gene>
    <name evidence="6" type="ORF">JRV97_08440</name>
</gene>